<name>A0A9D0ZFP3_9FIRM</name>
<evidence type="ECO:0000259" key="3">
    <source>
        <dbReference type="PROSITE" id="PS50978"/>
    </source>
</evidence>
<organism evidence="4 5">
    <name type="scientific">Candidatus Scatavimonas merdigallinarum</name>
    <dbReference type="NCBI Taxonomy" id="2840914"/>
    <lineage>
        <taxon>Bacteria</taxon>
        <taxon>Bacillati</taxon>
        <taxon>Bacillota</taxon>
        <taxon>Clostridia</taxon>
        <taxon>Eubacteriales</taxon>
        <taxon>Oscillospiraceae</taxon>
        <taxon>Oscillospiraceae incertae sedis</taxon>
        <taxon>Candidatus Scatavimonas</taxon>
    </lineage>
</organism>
<protein>
    <submittedName>
        <fullName evidence="4">PepSY domain-containing protein</fullName>
    </submittedName>
</protein>
<evidence type="ECO:0000256" key="2">
    <source>
        <dbReference type="SAM" id="SignalP"/>
    </source>
</evidence>
<sequence>MKKILFIALSLFCIFFAAGCNGNTVASTSTNAPAASSSKNNNNTPGASKTAQPQTEKNAQTSASSAQISMDEAKKIALENAGVQETDAVYVNAKLDYDDGKTTYDVEFYCGNTQYDYEIDAFTGAVLSYDHDIENDPAASAFSSGEVKIDLDAAKAAALKQAGLSAEDVTMKEAKLEYDDGKAVYQIEFFHAQTEYDYKIDANNATVLEFDTESIYD</sequence>
<keyword evidence="2" id="KW-0732">Signal</keyword>
<accession>A0A9D0ZFP3</accession>
<dbReference type="AlphaFoldDB" id="A0A9D0ZFP3"/>
<dbReference type="PROSITE" id="PS51257">
    <property type="entry name" value="PROKAR_LIPOPROTEIN"/>
    <property type="match status" value="1"/>
</dbReference>
<feature type="domain" description="NEAT" evidence="3">
    <location>
        <begin position="142"/>
        <end position="217"/>
    </location>
</feature>
<proteinExistence type="predicted"/>
<reference evidence="4" key="2">
    <citation type="journal article" date="2021" name="PeerJ">
        <title>Extensive microbial diversity within the chicken gut microbiome revealed by metagenomics and culture.</title>
        <authorList>
            <person name="Gilroy R."/>
            <person name="Ravi A."/>
            <person name="Getino M."/>
            <person name="Pursley I."/>
            <person name="Horton D.L."/>
            <person name="Alikhan N.F."/>
            <person name="Baker D."/>
            <person name="Gharbi K."/>
            <person name="Hall N."/>
            <person name="Watson M."/>
            <person name="Adriaenssens E.M."/>
            <person name="Foster-Nyarko E."/>
            <person name="Jarju S."/>
            <person name="Secka A."/>
            <person name="Antonio M."/>
            <person name="Oren A."/>
            <person name="Chaudhuri R.R."/>
            <person name="La Ragione R."/>
            <person name="Hildebrand F."/>
            <person name="Pallen M.J."/>
        </authorList>
    </citation>
    <scope>NUCLEOTIDE SEQUENCE</scope>
    <source>
        <strain evidence="4">ChiSjej1B19-3389</strain>
    </source>
</reference>
<feature type="region of interest" description="Disordered" evidence="1">
    <location>
        <begin position="29"/>
        <end position="65"/>
    </location>
</feature>
<reference evidence="4" key="1">
    <citation type="submission" date="2020-10" db="EMBL/GenBank/DDBJ databases">
        <authorList>
            <person name="Gilroy R."/>
        </authorList>
    </citation>
    <scope>NUCLEOTIDE SEQUENCE</scope>
    <source>
        <strain evidence="4">ChiSjej1B19-3389</strain>
    </source>
</reference>
<dbReference type="EMBL" id="DVFW01000004">
    <property type="protein sequence ID" value="HIQ79782.1"/>
    <property type="molecule type" value="Genomic_DNA"/>
</dbReference>
<evidence type="ECO:0000256" key="1">
    <source>
        <dbReference type="SAM" id="MobiDB-lite"/>
    </source>
</evidence>
<dbReference type="InterPro" id="IPR006635">
    <property type="entry name" value="NEAT_dom"/>
</dbReference>
<gene>
    <name evidence="4" type="ORF">IAD32_00665</name>
</gene>
<feature type="compositionally biased region" description="Polar residues" evidence="1">
    <location>
        <begin position="45"/>
        <end position="65"/>
    </location>
</feature>
<feature type="chain" id="PRO_5039549278" evidence="2">
    <location>
        <begin position="23"/>
        <end position="217"/>
    </location>
</feature>
<dbReference type="InterPro" id="IPR025711">
    <property type="entry name" value="PepSY"/>
</dbReference>
<evidence type="ECO:0000313" key="5">
    <source>
        <dbReference type="Proteomes" id="UP000886787"/>
    </source>
</evidence>
<evidence type="ECO:0000313" key="4">
    <source>
        <dbReference type="EMBL" id="HIQ79782.1"/>
    </source>
</evidence>
<feature type="compositionally biased region" description="Low complexity" evidence="1">
    <location>
        <begin position="29"/>
        <end position="44"/>
    </location>
</feature>
<comment type="caution">
    <text evidence="4">The sequence shown here is derived from an EMBL/GenBank/DDBJ whole genome shotgun (WGS) entry which is preliminary data.</text>
</comment>
<dbReference type="Gene3D" id="3.10.450.40">
    <property type="match status" value="2"/>
</dbReference>
<dbReference type="Proteomes" id="UP000886787">
    <property type="component" value="Unassembled WGS sequence"/>
</dbReference>
<dbReference type="PROSITE" id="PS50978">
    <property type="entry name" value="NEAT"/>
    <property type="match status" value="1"/>
</dbReference>
<dbReference type="Pfam" id="PF03413">
    <property type="entry name" value="PepSY"/>
    <property type="match status" value="2"/>
</dbReference>
<feature type="signal peptide" evidence="2">
    <location>
        <begin position="1"/>
        <end position="22"/>
    </location>
</feature>